<accession>A0A067U042</accession>
<dbReference type="HOGENOM" id="CLU_2146037_0_0_1"/>
<dbReference type="Proteomes" id="UP000027222">
    <property type="component" value="Unassembled WGS sequence"/>
</dbReference>
<keyword evidence="2" id="KW-1185">Reference proteome</keyword>
<name>A0A067U042_GALM3</name>
<proteinExistence type="predicted"/>
<protein>
    <submittedName>
        <fullName evidence="1">Uncharacterized protein</fullName>
    </submittedName>
</protein>
<evidence type="ECO:0000313" key="2">
    <source>
        <dbReference type="Proteomes" id="UP000027222"/>
    </source>
</evidence>
<sequence>MQRQYLYSPHLDLLRLVSNAPWFAPGFPASLFLTTHPFPLRAMTSTAAEYRLVPADNDGAAAPAPLSLEHGAGTAMTRAHASSLLCPRPRCFSVTVCPPCNRPAPPASPHCD</sequence>
<gene>
    <name evidence="1" type="ORF">GALMADRAFT_131500</name>
</gene>
<dbReference type="AlphaFoldDB" id="A0A067U042"/>
<organism evidence="1 2">
    <name type="scientific">Galerina marginata (strain CBS 339.88)</name>
    <dbReference type="NCBI Taxonomy" id="685588"/>
    <lineage>
        <taxon>Eukaryota</taxon>
        <taxon>Fungi</taxon>
        <taxon>Dikarya</taxon>
        <taxon>Basidiomycota</taxon>
        <taxon>Agaricomycotina</taxon>
        <taxon>Agaricomycetes</taxon>
        <taxon>Agaricomycetidae</taxon>
        <taxon>Agaricales</taxon>
        <taxon>Agaricineae</taxon>
        <taxon>Strophariaceae</taxon>
        <taxon>Galerina</taxon>
    </lineage>
</organism>
<evidence type="ECO:0000313" key="1">
    <source>
        <dbReference type="EMBL" id="KDR84698.1"/>
    </source>
</evidence>
<reference evidence="2" key="1">
    <citation type="journal article" date="2014" name="Proc. Natl. Acad. Sci. U.S.A.">
        <title>Extensive sampling of basidiomycete genomes demonstrates inadequacy of the white-rot/brown-rot paradigm for wood decay fungi.</title>
        <authorList>
            <person name="Riley R."/>
            <person name="Salamov A.A."/>
            <person name="Brown D.W."/>
            <person name="Nagy L.G."/>
            <person name="Floudas D."/>
            <person name="Held B.W."/>
            <person name="Levasseur A."/>
            <person name="Lombard V."/>
            <person name="Morin E."/>
            <person name="Otillar R."/>
            <person name="Lindquist E.A."/>
            <person name="Sun H."/>
            <person name="LaButti K.M."/>
            <person name="Schmutz J."/>
            <person name="Jabbour D."/>
            <person name="Luo H."/>
            <person name="Baker S.E."/>
            <person name="Pisabarro A.G."/>
            <person name="Walton J.D."/>
            <person name="Blanchette R.A."/>
            <person name="Henrissat B."/>
            <person name="Martin F."/>
            <person name="Cullen D."/>
            <person name="Hibbett D.S."/>
            <person name="Grigoriev I.V."/>
        </authorList>
    </citation>
    <scope>NUCLEOTIDE SEQUENCE [LARGE SCALE GENOMIC DNA]</scope>
    <source>
        <strain evidence="2">CBS 339.88</strain>
    </source>
</reference>
<dbReference type="EMBL" id="KL142367">
    <property type="protein sequence ID" value="KDR84698.1"/>
    <property type="molecule type" value="Genomic_DNA"/>
</dbReference>